<organism evidence="1 2">
    <name type="scientific">Araneus ventricosus</name>
    <name type="common">Orbweaver spider</name>
    <name type="synonym">Epeira ventricosa</name>
    <dbReference type="NCBI Taxonomy" id="182803"/>
    <lineage>
        <taxon>Eukaryota</taxon>
        <taxon>Metazoa</taxon>
        <taxon>Ecdysozoa</taxon>
        <taxon>Arthropoda</taxon>
        <taxon>Chelicerata</taxon>
        <taxon>Arachnida</taxon>
        <taxon>Araneae</taxon>
        <taxon>Araneomorphae</taxon>
        <taxon>Entelegynae</taxon>
        <taxon>Araneoidea</taxon>
        <taxon>Araneidae</taxon>
        <taxon>Araneus</taxon>
    </lineage>
</organism>
<dbReference type="InterPro" id="IPR036397">
    <property type="entry name" value="RNaseH_sf"/>
</dbReference>
<dbReference type="Proteomes" id="UP000499080">
    <property type="component" value="Unassembled WGS sequence"/>
</dbReference>
<gene>
    <name evidence="1" type="ORF">AVEN_76744_1</name>
</gene>
<dbReference type="PANTHER" id="PTHR47326">
    <property type="entry name" value="TRANSPOSABLE ELEMENT TC3 TRANSPOSASE-LIKE PROTEIN"/>
    <property type="match status" value="1"/>
</dbReference>
<dbReference type="Gene3D" id="3.30.420.10">
    <property type="entry name" value="Ribonuclease H-like superfamily/Ribonuclease H"/>
    <property type="match status" value="1"/>
</dbReference>
<keyword evidence="2" id="KW-1185">Reference proteome</keyword>
<dbReference type="AlphaFoldDB" id="A0A4Y2VAB4"/>
<evidence type="ECO:0000313" key="1">
    <source>
        <dbReference type="EMBL" id="GBO21521.1"/>
    </source>
</evidence>
<accession>A0A4Y2VAB4</accession>
<sequence>MATSRIPLDQQIRCVACSMKEVHRRMCLEESTGREHRAAAAGVGIVTPEIQINTPSICDTDNSQNVITANATTVHNWMDQTFPGRWIEHRGSIECPARCPDLTSSDFFLWNYLKDKIYSGKISSLQDLKDVITTKMTAVSRDLCAKWYEIVSLRLQARIDTNGMQVDHTIEKPILTQEDSREVFRHPTLKTILLQFPLII</sequence>
<dbReference type="PANTHER" id="PTHR47326:SF1">
    <property type="entry name" value="HTH PSQ-TYPE DOMAIN-CONTAINING PROTEIN"/>
    <property type="match status" value="1"/>
</dbReference>
<reference evidence="1 2" key="1">
    <citation type="journal article" date="2019" name="Sci. Rep.">
        <title>Orb-weaving spider Araneus ventricosus genome elucidates the spidroin gene catalogue.</title>
        <authorList>
            <person name="Kono N."/>
            <person name="Nakamura H."/>
            <person name="Ohtoshi R."/>
            <person name="Moran D.A.P."/>
            <person name="Shinohara A."/>
            <person name="Yoshida Y."/>
            <person name="Fujiwara M."/>
            <person name="Mori M."/>
            <person name="Tomita M."/>
            <person name="Arakawa K."/>
        </authorList>
    </citation>
    <scope>NUCLEOTIDE SEQUENCE [LARGE SCALE GENOMIC DNA]</scope>
</reference>
<dbReference type="GO" id="GO:0003676">
    <property type="term" value="F:nucleic acid binding"/>
    <property type="evidence" value="ECO:0007669"/>
    <property type="project" value="InterPro"/>
</dbReference>
<dbReference type="EMBL" id="BGPR01044697">
    <property type="protein sequence ID" value="GBO21521.1"/>
    <property type="molecule type" value="Genomic_DNA"/>
</dbReference>
<evidence type="ECO:0000313" key="2">
    <source>
        <dbReference type="Proteomes" id="UP000499080"/>
    </source>
</evidence>
<protein>
    <submittedName>
        <fullName evidence="1">Uncharacterized protein</fullName>
    </submittedName>
</protein>
<name>A0A4Y2VAB4_ARAVE</name>
<comment type="caution">
    <text evidence="1">The sequence shown here is derived from an EMBL/GenBank/DDBJ whole genome shotgun (WGS) entry which is preliminary data.</text>
</comment>
<proteinExistence type="predicted"/>
<dbReference type="OrthoDB" id="6463035at2759"/>